<reference evidence="1 2" key="1">
    <citation type="submission" date="2018-09" db="EMBL/GenBank/DDBJ databases">
        <title>Cohnella cavernae sp. nov., isolated from a karst cave.</title>
        <authorList>
            <person name="Zhu H."/>
        </authorList>
    </citation>
    <scope>NUCLEOTIDE SEQUENCE [LARGE SCALE GENOMIC DNA]</scope>
    <source>
        <strain evidence="1 2">K2E09-144</strain>
    </source>
</reference>
<dbReference type="SUPFAM" id="SSF46785">
    <property type="entry name" value="Winged helix' DNA-binding domain"/>
    <property type="match status" value="1"/>
</dbReference>
<evidence type="ECO:0000313" key="2">
    <source>
        <dbReference type="Proteomes" id="UP000266340"/>
    </source>
</evidence>
<dbReference type="RefSeq" id="WP_119150378.1">
    <property type="nucleotide sequence ID" value="NZ_JBHSOV010000028.1"/>
</dbReference>
<accession>A0A398CR84</accession>
<evidence type="ECO:0000313" key="1">
    <source>
        <dbReference type="EMBL" id="RIE02337.1"/>
    </source>
</evidence>
<dbReference type="Proteomes" id="UP000266340">
    <property type="component" value="Unassembled WGS sequence"/>
</dbReference>
<dbReference type="Pfam" id="PF12840">
    <property type="entry name" value="HTH_20"/>
    <property type="match status" value="1"/>
</dbReference>
<dbReference type="OrthoDB" id="2677830at2"/>
<sequence length="222" mass="26180">MFENRHAEWIERQAKNRSGESLRRLREGHSHNEKLFAEQIWWPVIGSFECLLAEHEVRNYRDGSYFLDFGYVRPPYKLDWEIDDFSSHAKNINRRNFDYEKERQNQLMLDGWQIYRFSLDAIKERPRHCQQFVLQVLGKLYGGASSQPNDIPLTSQQRDIMRMAAIVRRAITPSEICRTMNVHPQTARKRLSELVQAGLLEPASGDIRVRAYKLGPKAAQRY</sequence>
<organism evidence="1 2">
    <name type="scientific">Cohnella faecalis</name>
    <dbReference type="NCBI Taxonomy" id="2315694"/>
    <lineage>
        <taxon>Bacteria</taxon>
        <taxon>Bacillati</taxon>
        <taxon>Bacillota</taxon>
        <taxon>Bacilli</taxon>
        <taxon>Bacillales</taxon>
        <taxon>Paenibacillaceae</taxon>
        <taxon>Cohnella</taxon>
    </lineage>
</organism>
<gene>
    <name evidence="1" type="ORF">D3H35_16600</name>
</gene>
<dbReference type="AlphaFoldDB" id="A0A398CR84"/>
<name>A0A398CR84_9BACL</name>
<comment type="caution">
    <text evidence="1">The sequence shown here is derived from an EMBL/GenBank/DDBJ whole genome shotgun (WGS) entry which is preliminary data.</text>
</comment>
<keyword evidence="2" id="KW-1185">Reference proteome</keyword>
<proteinExistence type="predicted"/>
<protein>
    <submittedName>
        <fullName evidence="1">ArsR family transcriptional regulator</fullName>
    </submittedName>
</protein>
<dbReference type="InterPro" id="IPR036390">
    <property type="entry name" value="WH_DNA-bd_sf"/>
</dbReference>
<dbReference type="Gene3D" id="1.10.10.10">
    <property type="entry name" value="Winged helix-like DNA-binding domain superfamily/Winged helix DNA-binding domain"/>
    <property type="match status" value="1"/>
</dbReference>
<dbReference type="InterPro" id="IPR036388">
    <property type="entry name" value="WH-like_DNA-bd_sf"/>
</dbReference>
<dbReference type="EMBL" id="QXJM01000039">
    <property type="protein sequence ID" value="RIE02337.1"/>
    <property type="molecule type" value="Genomic_DNA"/>
</dbReference>